<evidence type="ECO:0000313" key="2">
    <source>
        <dbReference type="Proteomes" id="UP000261811"/>
    </source>
</evidence>
<dbReference type="SUPFAM" id="SSF69118">
    <property type="entry name" value="AhpD-like"/>
    <property type="match status" value="1"/>
</dbReference>
<feature type="non-terminal residue" evidence="1">
    <location>
        <position position="209"/>
    </location>
</feature>
<sequence length="209" mass="21656">MLRRALHRTLDRVAHVDPVRPAAAEGLVARVYEQVERDFGMLAPPVALHSPAPEVLAAAWMMLRETLVAGPAAGRPDAEAVAAAVSRANACPYCVAVHEAALHDLVPAGAADGADRDALAAWAAGTASSAASVSSASVSVSAAAPFAAGQAPRLVGVAVTFHYLNRMVNIFLEDSPVPSRVPVRVRAPMMRVLGRLLRPAARRGAEPGA</sequence>
<reference evidence="1 2" key="1">
    <citation type="submission" date="2018-08" db="EMBL/GenBank/DDBJ databases">
        <title>Actinomadura jelena sp. nov., a novel Actinomycete isolated from soil in Chad.</title>
        <authorList>
            <person name="Shi L."/>
        </authorList>
    </citation>
    <scope>NUCLEOTIDE SEQUENCE [LARGE SCALE GENOMIC DNA]</scope>
    <source>
        <strain evidence="1 2">NEAU-G17</strain>
    </source>
</reference>
<dbReference type="EMBL" id="QURH01000391">
    <property type="protein sequence ID" value="RFU39347.1"/>
    <property type="molecule type" value="Genomic_DNA"/>
</dbReference>
<dbReference type="InterPro" id="IPR029032">
    <property type="entry name" value="AhpD-like"/>
</dbReference>
<protein>
    <submittedName>
        <fullName evidence="1">Carboxymuconolactone decarboxylase family protein</fullName>
    </submittedName>
</protein>
<name>A0A372JH88_9ACTN</name>
<evidence type="ECO:0000313" key="1">
    <source>
        <dbReference type="EMBL" id="RFU39347.1"/>
    </source>
</evidence>
<dbReference type="Gene3D" id="1.20.1290.10">
    <property type="entry name" value="AhpD-like"/>
    <property type="match status" value="1"/>
</dbReference>
<keyword evidence="2" id="KW-1185">Reference proteome</keyword>
<organism evidence="1 2">
    <name type="scientific">Actinomadura logoneensis</name>
    <dbReference type="NCBI Taxonomy" id="2293572"/>
    <lineage>
        <taxon>Bacteria</taxon>
        <taxon>Bacillati</taxon>
        <taxon>Actinomycetota</taxon>
        <taxon>Actinomycetes</taxon>
        <taxon>Streptosporangiales</taxon>
        <taxon>Thermomonosporaceae</taxon>
        <taxon>Actinomadura</taxon>
    </lineage>
</organism>
<proteinExistence type="predicted"/>
<accession>A0A372JH88</accession>
<dbReference type="Proteomes" id="UP000261811">
    <property type="component" value="Unassembled WGS sequence"/>
</dbReference>
<gene>
    <name evidence="1" type="ORF">DZF91_22885</name>
</gene>
<comment type="caution">
    <text evidence="1">The sequence shown here is derived from an EMBL/GenBank/DDBJ whole genome shotgun (WGS) entry which is preliminary data.</text>
</comment>
<dbReference type="AlphaFoldDB" id="A0A372JH88"/>